<dbReference type="InterPro" id="IPR016639">
    <property type="entry name" value="GST_Omega/GSH"/>
</dbReference>
<dbReference type="SFLD" id="SFLDG01206">
    <property type="entry name" value="Xi.1"/>
    <property type="match status" value="1"/>
</dbReference>
<sequence length="334" mass="38490">MGLLQNGQWVDQWYATKENGGKFQREDAQLRNWITPDGSAGLSGSAGFKAESGRYHLYVSLACPWAHRTLIFRQLKQLTAHIGVTVVEPHMLANGWEFKGPNQSTDAHAIDGAQVDELFNKDFMYQIYLQAKPDYSGRVTVPVLWDKQQNTIVSNESSEIIRMFNSVFNKVTGNTEDYYPLELQSEIDSLNELIYPNINNGVYRSGFATTQKAYEEAVMPLFDTLDTLEAILANKRYLLGNQITEADWRLFTTLIRFDCVYVGHFKTNLRTIESYPNLSGYLRDLYQQPWIADTVNFEHIKQHYYFSHQHINPTQVVPEGPIIDYMRPHNRSEL</sequence>
<dbReference type="InterPro" id="IPR010987">
    <property type="entry name" value="Glutathione-S-Trfase_C-like"/>
</dbReference>
<feature type="domain" description="GST C-terminal" evidence="1">
    <location>
        <begin position="180"/>
        <end position="314"/>
    </location>
</feature>
<dbReference type="InterPro" id="IPR040079">
    <property type="entry name" value="Glutathione_S-Trfase"/>
</dbReference>
<evidence type="ECO:0000259" key="1">
    <source>
        <dbReference type="PROSITE" id="PS50405"/>
    </source>
</evidence>
<dbReference type="Proteomes" id="UP001202134">
    <property type="component" value="Unassembled WGS sequence"/>
</dbReference>
<dbReference type="Pfam" id="PF13410">
    <property type="entry name" value="GST_C_2"/>
    <property type="match status" value="1"/>
</dbReference>
<evidence type="ECO:0000313" key="3">
    <source>
        <dbReference type="Proteomes" id="UP001202134"/>
    </source>
</evidence>
<dbReference type="SUPFAM" id="SSF47616">
    <property type="entry name" value="GST C-terminal domain-like"/>
    <property type="match status" value="1"/>
</dbReference>
<dbReference type="PROSITE" id="PS50405">
    <property type="entry name" value="GST_CTER"/>
    <property type="match status" value="1"/>
</dbReference>
<dbReference type="EMBL" id="JAKIKU010000005">
    <property type="protein sequence ID" value="MCL1045867.1"/>
    <property type="molecule type" value="Genomic_DNA"/>
</dbReference>
<dbReference type="Pfam" id="PF13409">
    <property type="entry name" value="GST_N_2"/>
    <property type="match status" value="1"/>
</dbReference>
<dbReference type="SUPFAM" id="SSF52833">
    <property type="entry name" value="Thioredoxin-like"/>
    <property type="match status" value="1"/>
</dbReference>
<name>A0ABT0KPT7_9GAMM</name>
<dbReference type="CDD" id="cd03190">
    <property type="entry name" value="GST_C_Omega_like"/>
    <property type="match status" value="1"/>
</dbReference>
<dbReference type="InterPro" id="IPR036282">
    <property type="entry name" value="Glutathione-S-Trfase_C_sf"/>
</dbReference>
<protein>
    <submittedName>
        <fullName evidence="2">Glutathione S-transferase family protein</fullName>
    </submittedName>
</protein>
<dbReference type="InterPro" id="IPR047047">
    <property type="entry name" value="GST_Omega-like_C"/>
</dbReference>
<reference evidence="2 3" key="1">
    <citation type="submission" date="2022-01" db="EMBL/GenBank/DDBJ databases">
        <title>Whole genome-based taxonomy of the Shewanellaceae.</title>
        <authorList>
            <person name="Martin-Rodriguez A.J."/>
        </authorList>
    </citation>
    <scope>NUCLEOTIDE SEQUENCE [LARGE SCALE GENOMIC DNA]</scope>
    <source>
        <strain evidence="2 3">DSM 24955</strain>
    </source>
</reference>
<dbReference type="Gene3D" id="3.40.30.10">
    <property type="entry name" value="Glutaredoxin"/>
    <property type="match status" value="1"/>
</dbReference>
<dbReference type="Gene3D" id="1.20.1050.10">
    <property type="match status" value="1"/>
</dbReference>
<dbReference type="InterPro" id="IPR004045">
    <property type="entry name" value="Glutathione_S-Trfase_N"/>
</dbReference>
<organism evidence="2 3">
    <name type="scientific">Shewanella electrodiphila</name>
    <dbReference type="NCBI Taxonomy" id="934143"/>
    <lineage>
        <taxon>Bacteria</taxon>
        <taxon>Pseudomonadati</taxon>
        <taxon>Pseudomonadota</taxon>
        <taxon>Gammaproteobacteria</taxon>
        <taxon>Alteromonadales</taxon>
        <taxon>Shewanellaceae</taxon>
        <taxon>Shewanella</taxon>
    </lineage>
</organism>
<accession>A0ABT0KPT7</accession>
<comment type="caution">
    <text evidence="2">The sequence shown here is derived from an EMBL/GenBank/DDBJ whole genome shotgun (WGS) entry which is preliminary data.</text>
</comment>
<keyword evidence="3" id="KW-1185">Reference proteome</keyword>
<gene>
    <name evidence="2" type="ORF">L2737_11080</name>
</gene>
<dbReference type="PANTHER" id="PTHR32419:SF6">
    <property type="entry name" value="GLUTATHIONE S-TRANSFERASE OMEGA-LIKE 1-RELATED"/>
    <property type="match status" value="1"/>
</dbReference>
<dbReference type="SFLD" id="SFLDS00019">
    <property type="entry name" value="Glutathione_Transferase_(cytos"/>
    <property type="match status" value="1"/>
</dbReference>
<dbReference type="RefSeq" id="WP_248955738.1">
    <property type="nucleotide sequence ID" value="NZ_JAKIKU010000005.1"/>
</dbReference>
<evidence type="ECO:0000313" key="2">
    <source>
        <dbReference type="EMBL" id="MCL1045867.1"/>
    </source>
</evidence>
<dbReference type="SFLD" id="SFLDG01148">
    <property type="entry name" value="Xi_(cytGST)"/>
    <property type="match status" value="1"/>
</dbReference>
<proteinExistence type="predicted"/>
<dbReference type="PANTHER" id="PTHR32419">
    <property type="entry name" value="GLUTATHIONYL-HYDROQUINONE REDUCTASE"/>
    <property type="match status" value="1"/>
</dbReference>
<dbReference type="InterPro" id="IPR036249">
    <property type="entry name" value="Thioredoxin-like_sf"/>
</dbReference>
<dbReference type="PIRSF" id="PIRSF015753">
    <property type="entry name" value="GST"/>
    <property type="match status" value="1"/>
</dbReference>